<dbReference type="CDD" id="cd09273">
    <property type="entry name" value="RNase_HI_RT_Bel"/>
    <property type="match status" value="1"/>
</dbReference>
<dbReference type="InterPro" id="IPR036397">
    <property type="entry name" value="RNaseH_sf"/>
</dbReference>
<dbReference type="Gene3D" id="3.10.20.370">
    <property type="match status" value="1"/>
</dbReference>
<protein>
    <recommendedName>
        <fullName evidence="2">ribonuclease H</fullName>
        <ecNumber evidence="2">3.1.26.4</ecNumber>
    </recommendedName>
</protein>
<dbReference type="GO" id="GO:0006259">
    <property type="term" value="P:DNA metabolic process"/>
    <property type="evidence" value="ECO:0007669"/>
    <property type="project" value="UniProtKB-ARBA"/>
</dbReference>
<feature type="domain" description="RNase H type-1" evidence="4">
    <location>
        <begin position="510"/>
        <end position="656"/>
    </location>
</feature>
<keyword evidence="6" id="KW-1185">Reference proteome</keyword>
<dbReference type="InterPro" id="IPR002156">
    <property type="entry name" value="RNaseH_domain"/>
</dbReference>
<evidence type="ECO:0000256" key="1">
    <source>
        <dbReference type="ARBA" id="ARBA00010879"/>
    </source>
</evidence>
<dbReference type="EC" id="3.1.26.4" evidence="2"/>
<evidence type="ECO:0000313" key="6">
    <source>
        <dbReference type="Proteomes" id="UP001623348"/>
    </source>
</evidence>
<comment type="similarity">
    <text evidence="1">Belongs to the beta type-B retroviral polymerase family. HERV class-II K(HML-2) pol subfamily.</text>
</comment>
<dbReference type="AlphaFoldDB" id="A0ABC9XZP5"/>
<dbReference type="Gene3D" id="3.30.70.270">
    <property type="match status" value="2"/>
</dbReference>
<dbReference type="Pfam" id="PF00075">
    <property type="entry name" value="RNase_H"/>
    <property type="match status" value="1"/>
</dbReference>
<dbReference type="SUPFAM" id="SSF53098">
    <property type="entry name" value="Ribonuclease H-like"/>
    <property type="match status" value="1"/>
</dbReference>
<dbReference type="FunFam" id="3.30.70.270:FF:000020">
    <property type="entry name" value="Transposon Tf2-6 polyprotein-like Protein"/>
    <property type="match status" value="1"/>
</dbReference>
<evidence type="ECO:0000259" key="4">
    <source>
        <dbReference type="PROSITE" id="PS50879"/>
    </source>
</evidence>
<dbReference type="InterPro" id="IPR043128">
    <property type="entry name" value="Rev_trsase/Diguanyl_cyclase"/>
</dbReference>
<dbReference type="Pfam" id="PF00078">
    <property type="entry name" value="RVT_1"/>
    <property type="match status" value="1"/>
</dbReference>
<proteinExistence type="inferred from homology"/>
<dbReference type="Proteomes" id="UP001623348">
    <property type="component" value="Unassembled WGS sequence"/>
</dbReference>
<dbReference type="EMBL" id="BAAFJT010000040">
    <property type="protein sequence ID" value="GAB0203249.1"/>
    <property type="molecule type" value="Genomic_DNA"/>
</dbReference>
<dbReference type="PANTHER" id="PTHR33064:SF36">
    <property type="entry name" value="CCHC-TYPE DOMAIN-CONTAINING PROTEIN"/>
    <property type="match status" value="1"/>
</dbReference>
<accession>A0ABC9XZP5</accession>
<dbReference type="InterPro" id="IPR043502">
    <property type="entry name" value="DNA/RNA_pol_sf"/>
</dbReference>
<dbReference type="InterPro" id="IPR012337">
    <property type="entry name" value="RNaseH-like_sf"/>
</dbReference>
<dbReference type="SUPFAM" id="SSF56672">
    <property type="entry name" value="DNA/RNA polymerases"/>
    <property type="match status" value="1"/>
</dbReference>
<sequence>MLQDSSKEEQIPEVVDNAVTPLVWASEVPGRSKLAEPVKVTLKPGAKPVRQNQYPIKWEARKGLEELITKFLEYGLLVECESEYNTPILPVKKSGGKEYRLVQDLRAINQIVQDIHPVVANPYTLLTSLKEEHKWFTVLDLKDAFFCIPLDTNSQSIFAFEWESPATGRKMQLTWTVLLQGFKNSPTIFGNQLAKELEMWKKQNQGEGILLQYGDDILIAAESKGTCFEMTISLLNFLGQGGYRVSRNKAQIGKEAVIYLGFEISQGQRQLGNERKEAICQIPEPNSPKELRAFLGMIGWCRLWILNYGLYVKPLYEALKESKDRYLIWTPECHKSFKELKKALMTAPALGLPDLTKPFELFVHERQHLALGVLAQRLGSWKRPVGYFSKQLDTVSKGWPGCLRAVAATVLLIQEARKLTMGQKIVVYVPHMVITVLEQKGGHWLSPSRMLKYQVVLLEQDDVELKATAIVNPAMFLTTENPTEKLEHDCLVTIEQVYSSRPDLKDEPLKDPDLELFTDGSSFVQEGRRMAGYAVVTTDKVLESGTLPANTSAQKAELVALKQALRMAEGKRVNIWTDSKYAFGVIHAHGAIWKERGLLSVQGSPIKYKEEVLQLLQDVQKPKEVAVMHCKAHQFGQTAINIGNRLADKAAKEAAERAASRVKLVPVLFNIFINDLDEGTECTLNKFADDTKLGGVADTPEGCTAIQRDLDRLENWVERNHMKFNKGKCRVLHLGKNNPKHQYRLGVDLLGSSTAEKDLGVLVDNKLSKSQQCALVPKKANGILGCIKKSMDSRSREVILPLYSALVRPHLEYCVQLWAPQFKKDRDLLERVQQRATKMIRGLEHLSHEERLRKLGLFSLEKGRLRGDLLNAYKYLKGGCLEDGARLFSVVPSNRTRGNGRKLEHRKFHLNIRKNFFTLRVTEHWNRLPREVVEPPSLEIFKTHLDVILCNLL</sequence>
<evidence type="ECO:0000313" key="5">
    <source>
        <dbReference type="EMBL" id="GAB0203249.1"/>
    </source>
</evidence>
<dbReference type="InterPro" id="IPR000477">
    <property type="entry name" value="RT_dom"/>
</dbReference>
<dbReference type="Pfam" id="PF17919">
    <property type="entry name" value="RT_RNaseH_2"/>
    <property type="match status" value="1"/>
</dbReference>
<comment type="caution">
    <text evidence="5">The sequence shown here is derived from an EMBL/GenBank/DDBJ whole genome shotgun (WGS) entry which is preliminary data.</text>
</comment>
<reference evidence="5 6" key="1">
    <citation type="submission" date="2024-06" db="EMBL/GenBank/DDBJ databases">
        <title>The draft genome of Grus japonensis, version 3.</title>
        <authorList>
            <person name="Nabeshima K."/>
            <person name="Suzuki S."/>
            <person name="Onuma M."/>
        </authorList>
    </citation>
    <scope>NUCLEOTIDE SEQUENCE [LARGE SCALE GENOMIC DNA]</scope>
    <source>
        <strain evidence="5 6">451A</strain>
    </source>
</reference>
<organism evidence="5 6">
    <name type="scientific">Grus japonensis</name>
    <name type="common">Japanese crane</name>
    <name type="synonym">Red-crowned crane</name>
    <dbReference type="NCBI Taxonomy" id="30415"/>
    <lineage>
        <taxon>Eukaryota</taxon>
        <taxon>Metazoa</taxon>
        <taxon>Chordata</taxon>
        <taxon>Craniata</taxon>
        <taxon>Vertebrata</taxon>
        <taxon>Euteleostomi</taxon>
        <taxon>Archelosauria</taxon>
        <taxon>Archosauria</taxon>
        <taxon>Dinosauria</taxon>
        <taxon>Saurischia</taxon>
        <taxon>Theropoda</taxon>
        <taxon>Coelurosauria</taxon>
        <taxon>Aves</taxon>
        <taxon>Neognathae</taxon>
        <taxon>Neoaves</taxon>
        <taxon>Gruiformes</taxon>
        <taxon>Gruidae</taxon>
        <taxon>Grus</taxon>
    </lineage>
</organism>
<dbReference type="InterPro" id="IPR041577">
    <property type="entry name" value="RT_RNaseH_2"/>
</dbReference>
<evidence type="ECO:0000259" key="3">
    <source>
        <dbReference type="PROSITE" id="PS50878"/>
    </source>
</evidence>
<feature type="domain" description="Reverse transcriptase" evidence="3">
    <location>
        <begin position="72"/>
        <end position="264"/>
    </location>
</feature>
<name>A0ABC9XZP5_GRUJA</name>
<dbReference type="InterPro" id="IPR051320">
    <property type="entry name" value="Viral_Replic_Matur_Polypro"/>
</dbReference>
<dbReference type="PROSITE" id="PS50878">
    <property type="entry name" value="RT_POL"/>
    <property type="match status" value="1"/>
</dbReference>
<dbReference type="PANTHER" id="PTHR33064">
    <property type="entry name" value="POL PROTEIN"/>
    <property type="match status" value="1"/>
</dbReference>
<dbReference type="GO" id="GO:0004523">
    <property type="term" value="F:RNA-DNA hybrid ribonuclease activity"/>
    <property type="evidence" value="ECO:0007669"/>
    <property type="project" value="UniProtKB-EC"/>
</dbReference>
<dbReference type="Gene3D" id="3.30.420.10">
    <property type="entry name" value="Ribonuclease H-like superfamily/Ribonuclease H"/>
    <property type="match status" value="1"/>
</dbReference>
<evidence type="ECO:0000256" key="2">
    <source>
        <dbReference type="ARBA" id="ARBA00012180"/>
    </source>
</evidence>
<gene>
    <name evidence="5" type="ORF">GRJ2_002790500</name>
</gene>
<dbReference type="Gene3D" id="3.10.10.10">
    <property type="entry name" value="HIV Type 1 Reverse Transcriptase, subunit A, domain 1"/>
    <property type="match status" value="1"/>
</dbReference>
<dbReference type="PROSITE" id="PS50879">
    <property type="entry name" value="RNASE_H_1"/>
    <property type="match status" value="1"/>
</dbReference>